<feature type="transmembrane region" description="Helical" evidence="1">
    <location>
        <begin position="68"/>
        <end position="88"/>
    </location>
</feature>
<keyword evidence="1" id="KW-1133">Transmembrane helix</keyword>
<dbReference type="Proteomes" id="UP000500741">
    <property type="component" value="Chromosome"/>
</dbReference>
<sequence>MVNNYKALVLRHVLVGMIFGAFSQMLYSILTGYIFPNRQSLIWLLLFSGLVGLTTLIFDLFERWPKALIYLIHFGVVSLLALVFNFNGSWFDPLAVGQVLIITFIIYLLNIFLSIYLFKKKIFNINKLLNDQLK</sequence>
<protein>
    <submittedName>
        <fullName evidence="2">DUF3021 domain-containing protein</fullName>
    </submittedName>
</protein>
<accession>A0A6G8B0C5</accession>
<gene>
    <name evidence="2" type="ORF">G7084_04875</name>
</gene>
<evidence type="ECO:0000313" key="2">
    <source>
        <dbReference type="EMBL" id="QIL50706.1"/>
    </source>
</evidence>
<reference evidence="2 3" key="1">
    <citation type="submission" date="2020-03" db="EMBL/GenBank/DDBJ databases">
        <title>Weissella sp. nov., isolated from Cybister lewisianus.</title>
        <authorList>
            <person name="Hyun D.-W."/>
            <person name="Bae J.-W."/>
        </authorList>
    </citation>
    <scope>NUCLEOTIDE SEQUENCE [LARGE SCALE GENOMIC DNA]</scope>
    <source>
        <strain evidence="2 3">HDW19</strain>
    </source>
</reference>
<dbReference type="RefSeq" id="WP_166010570.1">
    <property type="nucleotide sequence ID" value="NZ_CP049888.1"/>
</dbReference>
<name>A0A6G8B0C5_9LACO</name>
<keyword evidence="3" id="KW-1185">Reference proteome</keyword>
<organism evidence="2 3">
    <name type="scientific">Weissella coleopterorum</name>
    <dbReference type="NCBI Taxonomy" id="2714949"/>
    <lineage>
        <taxon>Bacteria</taxon>
        <taxon>Bacillati</taxon>
        <taxon>Bacillota</taxon>
        <taxon>Bacilli</taxon>
        <taxon>Lactobacillales</taxon>
        <taxon>Lactobacillaceae</taxon>
        <taxon>Weissella</taxon>
    </lineage>
</organism>
<feature type="transmembrane region" description="Helical" evidence="1">
    <location>
        <begin position="94"/>
        <end position="118"/>
    </location>
</feature>
<keyword evidence="1" id="KW-0812">Transmembrane</keyword>
<dbReference type="EMBL" id="CP049888">
    <property type="protein sequence ID" value="QIL50706.1"/>
    <property type="molecule type" value="Genomic_DNA"/>
</dbReference>
<evidence type="ECO:0000313" key="3">
    <source>
        <dbReference type="Proteomes" id="UP000500741"/>
    </source>
</evidence>
<keyword evidence="1" id="KW-0472">Membrane</keyword>
<dbReference type="AlphaFoldDB" id="A0A6G8B0C5"/>
<feature type="transmembrane region" description="Helical" evidence="1">
    <location>
        <begin position="12"/>
        <end position="35"/>
    </location>
</feature>
<dbReference type="KEGG" id="wco:G7084_04875"/>
<dbReference type="Pfam" id="PF11457">
    <property type="entry name" value="DUF3021"/>
    <property type="match status" value="1"/>
</dbReference>
<dbReference type="InterPro" id="IPR021560">
    <property type="entry name" value="DUF3021"/>
</dbReference>
<feature type="transmembrane region" description="Helical" evidence="1">
    <location>
        <begin position="41"/>
        <end position="61"/>
    </location>
</feature>
<evidence type="ECO:0000256" key="1">
    <source>
        <dbReference type="SAM" id="Phobius"/>
    </source>
</evidence>
<proteinExistence type="predicted"/>